<dbReference type="GO" id="GO:0005783">
    <property type="term" value="C:endoplasmic reticulum"/>
    <property type="evidence" value="ECO:0007669"/>
    <property type="project" value="TreeGrafter"/>
</dbReference>
<feature type="domain" description="Prolyl 4-hydroxylase alpha subunit" evidence="7">
    <location>
        <begin position="1"/>
        <end position="191"/>
    </location>
</feature>
<evidence type="ECO:0000256" key="2">
    <source>
        <dbReference type="ARBA" id="ARBA00022723"/>
    </source>
</evidence>
<dbReference type="InterPro" id="IPR044862">
    <property type="entry name" value="Pro_4_hyd_alph_FE2OG_OXY"/>
</dbReference>
<organism evidence="8 9">
    <name type="scientific">Pleurostoma richardsiae</name>
    <dbReference type="NCBI Taxonomy" id="41990"/>
    <lineage>
        <taxon>Eukaryota</taxon>
        <taxon>Fungi</taxon>
        <taxon>Dikarya</taxon>
        <taxon>Ascomycota</taxon>
        <taxon>Pezizomycotina</taxon>
        <taxon>Sordariomycetes</taxon>
        <taxon>Sordariomycetidae</taxon>
        <taxon>Calosphaeriales</taxon>
        <taxon>Pleurostomataceae</taxon>
        <taxon>Pleurostoma</taxon>
    </lineage>
</organism>
<dbReference type="InterPro" id="IPR006620">
    <property type="entry name" value="Pro_4_hyd_alph"/>
</dbReference>
<dbReference type="GO" id="GO:0031418">
    <property type="term" value="F:L-ascorbic acid binding"/>
    <property type="evidence" value="ECO:0007669"/>
    <property type="project" value="InterPro"/>
</dbReference>
<dbReference type="Pfam" id="PF13640">
    <property type="entry name" value="2OG-FeII_Oxy_3"/>
    <property type="match status" value="1"/>
</dbReference>
<dbReference type="SMART" id="SM00702">
    <property type="entry name" value="P4Hc"/>
    <property type="match status" value="1"/>
</dbReference>
<dbReference type="GO" id="GO:0005506">
    <property type="term" value="F:iron ion binding"/>
    <property type="evidence" value="ECO:0007669"/>
    <property type="project" value="InterPro"/>
</dbReference>
<dbReference type="PANTHER" id="PTHR10869:SF242">
    <property type="entry name" value="PROLYL 4-HYDROXYLASE ALPHA SUBUNIT DOMAIN-CONTAINING PROTEIN"/>
    <property type="match status" value="1"/>
</dbReference>
<accession>A0AA38SFI2</accession>
<evidence type="ECO:0000259" key="7">
    <source>
        <dbReference type="SMART" id="SM00702"/>
    </source>
</evidence>
<dbReference type="Gene3D" id="2.60.120.620">
    <property type="entry name" value="q2cbj1_9rhob like domain"/>
    <property type="match status" value="1"/>
</dbReference>
<keyword evidence="2" id="KW-0479">Metal-binding</keyword>
<dbReference type="EMBL" id="JANBVO010000001">
    <property type="protein sequence ID" value="KAJ9157572.1"/>
    <property type="molecule type" value="Genomic_DNA"/>
</dbReference>
<protein>
    <submittedName>
        <fullName evidence="8">Sugar/inositol transporter</fullName>
    </submittedName>
</protein>
<keyword evidence="9" id="KW-1185">Reference proteome</keyword>
<evidence type="ECO:0000256" key="4">
    <source>
        <dbReference type="ARBA" id="ARBA00023002"/>
    </source>
</evidence>
<keyword evidence="5" id="KW-0408">Iron</keyword>
<dbReference type="InterPro" id="IPR045054">
    <property type="entry name" value="P4HA-like"/>
</dbReference>
<sequence length="198" mass="21791">MTAGEPFLGPSPVTGYGSDASSQARTSWSAPLADDDPAVACVLSRAETFMGTLMAPGRDEIGAAQMVRYTTGQKFDLHHDWFQRPRLKDGDAGRQRVYNRVATFFVILEDKCMEGETYFPFIRPISPQDGGRGGSRVWREHKDGGLAFRPVAGNALFWVNLMANGTGDTRVLHAGLPVKDGYKTAMNIWPRMFFGPEA</sequence>
<evidence type="ECO:0000313" key="8">
    <source>
        <dbReference type="EMBL" id="KAJ9157572.1"/>
    </source>
</evidence>
<evidence type="ECO:0000256" key="1">
    <source>
        <dbReference type="ARBA" id="ARBA00001961"/>
    </source>
</evidence>
<comment type="caution">
    <text evidence="8">The sequence shown here is derived from an EMBL/GenBank/DDBJ whole genome shotgun (WGS) entry which is preliminary data.</text>
</comment>
<keyword evidence="4" id="KW-0560">Oxidoreductase</keyword>
<evidence type="ECO:0000256" key="6">
    <source>
        <dbReference type="SAM" id="MobiDB-lite"/>
    </source>
</evidence>
<feature type="region of interest" description="Disordered" evidence="6">
    <location>
        <begin position="1"/>
        <end position="22"/>
    </location>
</feature>
<comment type="cofactor">
    <cofactor evidence="1">
        <name>L-ascorbate</name>
        <dbReference type="ChEBI" id="CHEBI:38290"/>
    </cofactor>
</comment>
<dbReference type="PANTHER" id="PTHR10869">
    <property type="entry name" value="PROLYL 4-HYDROXYLASE ALPHA SUBUNIT"/>
    <property type="match status" value="1"/>
</dbReference>
<proteinExistence type="predicted"/>
<name>A0AA38SFI2_9PEZI</name>
<gene>
    <name evidence="8" type="ORF">NKR23_g436</name>
</gene>
<keyword evidence="3" id="KW-0223">Dioxygenase</keyword>
<reference evidence="8" key="1">
    <citation type="submission" date="2022-07" db="EMBL/GenBank/DDBJ databases">
        <title>Fungi with potential for degradation of polypropylene.</title>
        <authorList>
            <person name="Gostincar C."/>
        </authorList>
    </citation>
    <scope>NUCLEOTIDE SEQUENCE</scope>
    <source>
        <strain evidence="8">EXF-13308</strain>
    </source>
</reference>
<evidence type="ECO:0000256" key="5">
    <source>
        <dbReference type="ARBA" id="ARBA00023004"/>
    </source>
</evidence>
<dbReference type="Proteomes" id="UP001174694">
    <property type="component" value="Unassembled WGS sequence"/>
</dbReference>
<evidence type="ECO:0000313" key="9">
    <source>
        <dbReference type="Proteomes" id="UP001174694"/>
    </source>
</evidence>
<evidence type="ECO:0000256" key="3">
    <source>
        <dbReference type="ARBA" id="ARBA00022964"/>
    </source>
</evidence>
<dbReference type="GO" id="GO:0004656">
    <property type="term" value="F:procollagen-proline 4-dioxygenase activity"/>
    <property type="evidence" value="ECO:0007669"/>
    <property type="project" value="TreeGrafter"/>
</dbReference>
<dbReference type="AlphaFoldDB" id="A0AA38SFI2"/>